<evidence type="ECO:0000313" key="1">
    <source>
        <dbReference type="EMBL" id="KYO42428.1"/>
    </source>
</evidence>
<keyword evidence="2" id="KW-1185">Reference proteome</keyword>
<proteinExistence type="predicted"/>
<name>A0A151P035_ALLMI</name>
<reference evidence="1 2" key="1">
    <citation type="journal article" date="2012" name="Genome Biol.">
        <title>Sequencing three crocodilian genomes to illuminate the evolution of archosaurs and amniotes.</title>
        <authorList>
            <person name="St John J.A."/>
            <person name="Braun E.L."/>
            <person name="Isberg S.R."/>
            <person name="Miles L.G."/>
            <person name="Chong A.Y."/>
            <person name="Gongora J."/>
            <person name="Dalzell P."/>
            <person name="Moran C."/>
            <person name="Bed'hom B."/>
            <person name="Abzhanov A."/>
            <person name="Burgess S.C."/>
            <person name="Cooksey A.M."/>
            <person name="Castoe T.A."/>
            <person name="Crawford N.G."/>
            <person name="Densmore L.D."/>
            <person name="Drew J.C."/>
            <person name="Edwards S.V."/>
            <person name="Faircloth B.C."/>
            <person name="Fujita M.K."/>
            <person name="Greenwold M.J."/>
            <person name="Hoffmann F.G."/>
            <person name="Howard J.M."/>
            <person name="Iguchi T."/>
            <person name="Janes D.E."/>
            <person name="Khan S.Y."/>
            <person name="Kohno S."/>
            <person name="de Koning A.J."/>
            <person name="Lance S.L."/>
            <person name="McCarthy F.M."/>
            <person name="McCormack J.E."/>
            <person name="Merchant M.E."/>
            <person name="Peterson D.G."/>
            <person name="Pollock D.D."/>
            <person name="Pourmand N."/>
            <person name="Raney B.J."/>
            <person name="Roessler K.A."/>
            <person name="Sanford J.R."/>
            <person name="Sawyer R.H."/>
            <person name="Schmidt C.J."/>
            <person name="Triplett E.W."/>
            <person name="Tuberville T.D."/>
            <person name="Venegas-Anaya M."/>
            <person name="Howard J.T."/>
            <person name="Jarvis E.D."/>
            <person name="Guillette L.J.Jr."/>
            <person name="Glenn T.C."/>
            <person name="Green R.E."/>
            <person name="Ray D.A."/>
        </authorList>
    </citation>
    <scope>NUCLEOTIDE SEQUENCE [LARGE SCALE GENOMIC DNA]</scope>
    <source>
        <strain evidence="1">KSC_2009_1</strain>
    </source>
</reference>
<dbReference type="Proteomes" id="UP000050525">
    <property type="component" value="Unassembled WGS sequence"/>
</dbReference>
<sequence length="93" mass="10433">MRRQDQEGLSPCEKTACLTAGIPKVHHCSSPRPHCLGSMASINVEYQWCLSLHDGRKSQWEKKKQATWDRCELAEPCDSDKGPLPMMSESCGN</sequence>
<dbReference type="EMBL" id="AKHW03001467">
    <property type="protein sequence ID" value="KYO42428.1"/>
    <property type="molecule type" value="Genomic_DNA"/>
</dbReference>
<comment type="caution">
    <text evidence="1">The sequence shown here is derived from an EMBL/GenBank/DDBJ whole genome shotgun (WGS) entry which is preliminary data.</text>
</comment>
<evidence type="ECO:0000313" key="2">
    <source>
        <dbReference type="Proteomes" id="UP000050525"/>
    </source>
</evidence>
<accession>A0A151P035</accession>
<gene>
    <name evidence="1" type="ORF">Y1Q_0022270</name>
</gene>
<dbReference type="AlphaFoldDB" id="A0A151P035"/>
<organism evidence="1 2">
    <name type="scientific">Alligator mississippiensis</name>
    <name type="common">American alligator</name>
    <dbReference type="NCBI Taxonomy" id="8496"/>
    <lineage>
        <taxon>Eukaryota</taxon>
        <taxon>Metazoa</taxon>
        <taxon>Chordata</taxon>
        <taxon>Craniata</taxon>
        <taxon>Vertebrata</taxon>
        <taxon>Euteleostomi</taxon>
        <taxon>Archelosauria</taxon>
        <taxon>Archosauria</taxon>
        <taxon>Crocodylia</taxon>
        <taxon>Alligatoridae</taxon>
        <taxon>Alligatorinae</taxon>
        <taxon>Alligator</taxon>
    </lineage>
</organism>
<protein>
    <submittedName>
        <fullName evidence="1">Uncharacterized protein</fullName>
    </submittedName>
</protein>